<evidence type="ECO:0000313" key="4">
    <source>
        <dbReference type="EMBL" id="MCI1189498.1"/>
    </source>
</evidence>
<dbReference type="PANTHER" id="PTHR11461">
    <property type="entry name" value="SERINE PROTEASE INHIBITOR, SERPIN"/>
    <property type="match status" value="1"/>
</dbReference>
<dbReference type="PANTHER" id="PTHR11461:SF211">
    <property type="entry name" value="GH10112P-RELATED"/>
    <property type="match status" value="1"/>
</dbReference>
<dbReference type="GO" id="GO:0005615">
    <property type="term" value="C:extracellular space"/>
    <property type="evidence" value="ECO:0007669"/>
    <property type="project" value="InterPro"/>
</dbReference>
<feature type="domain" description="Serpin" evidence="3">
    <location>
        <begin position="58"/>
        <end position="414"/>
    </location>
</feature>
<dbReference type="RefSeq" id="WP_241937724.1">
    <property type="nucleotide sequence ID" value="NZ_JALBGC010000005.1"/>
</dbReference>
<accession>A0A9X1VJT1</accession>
<evidence type="ECO:0000256" key="2">
    <source>
        <dbReference type="SAM" id="SignalP"/>
    </source>
</evidence>
<evidence type="ECO:0000259" key="3">
    <source>
        <dbReference type="SMART" id="SM00093"/>
    </source>
</evidence>
<dbReference type="SMART" id="SM00093">
    <property type="entry name" value="SERPIN"/>
    <property type="match status" value="1"/>
</dbReference>
<dbReference type="Pfam" id="PF00079">
    <property type="entry name" value="Serpin"/>
    <property type="match status" value="1"/>
</dbReference>
<dbReference type="InterPro" id="IPR023795">
    <property type="entry name" value="Serpin_CS"/>
</dbReference>
<dbReference type="SUPFAM" id="SSF56574">
    <property type="entry name" value="Serpins"/>
    <property type="match status" value="1"/>
</dbReference>
<feature type="signal peptide" evidence="2">
    <location>
        <begin position="1"/>
        <end position="26"/>
    </location>
</feature>
<dbReference type="GO" id="GO:0004867">
    <property type="term" value="F:serine-type endopeptidase inhibitor activity"/>
    <property type="evidence" value="ECO:0007669"/>
    <property type="project" value="InterPro"/>
</dbReference>
<dbReference type="Gene3D" id="2.30.39.10">
    <property type="entry name" value="Alpha-1-antitrypsin, domain 1"/>
    <property type="match status" value="1"/>
</dbReference>
<dbReference type="PROSITE" id="PS51257">
    <property type="entry name" value="PROKAR_LIPOPROTEIN"/>
    <property type="match status" value="1"/>
</dbReference>
<protein>
    <submittedName>
        <fullName evidence="4">Serpin family protein</fullName>
    </submittedName>
</protein>
<keyword evidence="5" id="KW-1185">Reference proteome</keyword>
<comment type="caution">
    <text evidence="4">The sequence shown here is derived from an EMBL/GenBank/DDBJ whole genome shotgun (WGS) entry which is preliminary data.</text>
</comment>
<dbReference type="AlphaFoldDB" id="A0A9X1VJT1"/>
<dbReference type="InterPro" id="IPR042185">
    <property type="entry name" value="Serpin_sf_2"/>
</dbReference>
<proteinExistence type="inferred from homology"/>
<comment type="similarity">
    <text evidence="1">Belongs to the serpin family.</text>
</comment>
<dbReference type="InterPro" id="IPR023796">
    <property type="entry name" value="Serpin_dom"/>
</dbReference>
<organism evidence="4 5">
    <name type="scientific">Hymenobacter cyanobacteriorum</name>
    <dbReference type="NCBI Taxonomy" id="2926463"/>
    <lineage>
        <taxon>Bacteria</taxon>
        <taxon>Pseudomonadati</taxon>
        <taxon>Bacteroidota</taxon>
        <taxon>Cytophagia</taxon>
        <taxon>Cytophagales</taxon>
        <taxon>Hymenobacteraceae</taxon>
        <taxon>Hymenobacter</taxon>
    </lineage>
</organism>
<dbReference type="Proteomes" id="UP001139193">
    <property type="component" value="Unassembled WGS sequence"/>
</dbReference>
<dbReference type="EMBL" id="JALBGC010000005">
    <property type="protein sequence ID" value="MCI1189498.1"/>
    <property type="molecule type" value="Genomic_DNA"/>
</dbReference>
<dbReference type="InterPro" id="IPR000215">
    <property type="entry name" value="Serpin_fam"/>
</dbReference>
<name>A0A9X1VJT1_9BACT</name>
<feature type="chain" id="PRO_5040818470" evidence="2">
    <location>
        <begin position="27"/>
        <end position="414"/>
    </location>
</feature>
<gene>
    <name evidence="4" type="ORF">MON38_18910</name>
</gene>
<dbReference type="CDD" id="cd19588">
    <property type="entry name" value="serpin_miropin-like"/>
    <property type="match status" value="1"/>
</dbReference>
<dbReference type="InterPro" id="IPR042178">
    <property type="entry name" value="Serpin_sf_1"/>
</dbReference>
<sequence>MLTAIRQSSGLSLLAGVLLLASACHKADVAVPDPVALPTRALTGAERNTVASANDFAFRAFEALRGKAPADNLCISPLSISAALTMAYNGADGSTKADMKQTLGFQPQTDTEINESFQSVFALLGGLDPKVTFTTGNSIWYGQQYQLQAPFVQANQQYFGATVQGVNFASPTAKDLINGWVNTQTRGKIPSIVDGTTADDVMYLINALYFKGSWTYRFDPQDTRPGPFYRENGSTATKDFMSLKTGRYHRYHDAQQLVIDLPYGNRRFSMTLVVPQGQNTLASVAGRLTRTQLNAWLAAADSTGQELRLPKFRLEYEKSLNQALTQLGMGVAFSGQANFGRMLAGGGPGLAISQVKHKTFLDVNEEGTEAAAVTSVGIVTTSLPQAVMIDRPFLFLIREKSTGTILFIGQMTNP</sequence>
<reference evidence="4" key="1">
    <citation type="submission" date="2022-03" db="EMBL/GenBank/DDBJ databases">
        <title>Bacterial whole genome sequence for Hymenobacter sp. DH14.</title>
        <authorList>
            <person name="Le V."/>
        </authorList>
    </citation>
    <scope>NUCLEOTIDE SEQUENCE</scope>
    <source>
        <strain evidence="4">DH14</strain>
    </source>
</reference>
<dbReference type="InterPro" id="IPR036186">
    <property type="entry name" value="Serpin_sf"/>
</dbReference>
<evidence type="ECO:0000313" key="5">
    <source>
        <dbReference type="Proteomes" id="UP001139193"/>
    </source>
</evidence>
<keyword evidence="2" id="KW-0732">Signal</keyword>
<evidence type="ECO:0000256" key="1">
    <source>
        <dbReference type="RuleBase" id="RU000411"/>
    </source>
</evidence>
<dbReference type="Gene3D" id="3.30.497.10">
    <property type="entry name" value="Antithrombin, subunit I, domain 2"/>
    <property type="match status" value="1"/>
</dbReference>
<dbReference type="PROSITE" id="PS00284">
    <property type="entry name" value="SERPIN"/>
    <property type="match status" value="1"/>
</dbReference>